<dbReference type="SUPFAM" id="SSF48371">
    <property type="entry name" value="ARM repeat"/>
    <property type="match status" value="2"/>
</dbReference>
<proteinExistence type="predicted"/>
<evidence type="ECO:0000313" key="1">
    <source>
        <dbReference type="EMBL" id="MBE2899731.1"/>
    </source>
</evidence>
<dbReference type="InterPro" id="IPR011989">
    <property type="entry name" value="ARM-like"/>
</dbReference>
<sequence length="440" mass="50255">MIEFTDKIKGLLTSNDVSGLIEALKDHEFTVRREAALALERIADDRSTDALMDALRYEEWQREYPILAGVRAAAARALGKIGNPSALEPLLGALDDPDDEVKIAAIRSLSGFPSEESIRAIERFVDHPSEDIRRVTIESLAELDHELGLRYAARALDDSSWMVRKAAAKVMRKFGDIRCLQVLLNNLNDPDTEVRHHILLAVVKMGEYAVEPLLDKLSDPQWQTRAMVVEALGEIGSRRAVSRLKGMLAGRGRDENRYVRGKVAEALGRIGDPESLEALHMALKDPYLFVRRKARQAIDILDVEPDLEKFDDGEISFRYPRFWNLFETHAGDRLIDAWTDNLKIAIKRRRAEGLNADEFSEIILEVLNMRGFLNISRSNITVDSEHGYMLRGDTKNERILTFIFKKGGYIYYIYFRGPIEEMEESYKYIRVFMNTLHIKI</sequence>
<dbReference type="InterPro" id="IPR004155">
    <property type="entry name" value="PBS_lyase_HEAT"/>
</dbReference>
<dbReference type="AlphaFoldDB" id="A0A842YMV4"/>
<comment type="caution">
    <text evidence="1">The sequence shown here is derived from an EMBL/GenBank/DDBJ whole genome shotgun (WGS) entry which is preliminary data.</text>
</comment>
<dbReference type="Gene3D" id="1.25.10.10">
    <property type="entry name" value="Leucine-rich Repeat Variant"/>
    <property type="match status" value="2"/>
</dbReference>
<dbReference type="GO" id="GO:0016491">
    <property type="term" value="F:oxidoreductase activity"/>
    <property type="evidence" value="ECO:0007669"/>
    <property type="project" value="TreeGrafter"/>
</dbReference>
<dbReference type="PANTHER" id="PTHR12697:SF5">
    <property type="entry name" value="DEOXYHYPUSINE HYDROXYLASE"/>
    <property type="match status" value="1"/>
</dbReference>
<protein>
    <submittedName>
        <fullName evidence="1">HEAT repeat domain-containing protein</fullName>
    </submittedName>
</protein>
<dbReference type="Proteomes" id="UP000646659">
    <property type="component" value="Unassembled WGS sequence"/>
</dbReference>
<dbReference type="Pfam" id="PF03130">
    <property type="entry name" value="HEAT_PBS"/>
    <property type="match status" value="2"/>
</dbReference>
<dbReference type="PANTHER" id="PTHR12697">
    <property type="entry name" value="PBS LYASE HEAT-LIKE PROTEIN"/>
    <property type="match status" value="1"/>
</dbReference>
<evidence type="ECO:0000313" key="2">
    <source>
        <dbReference type="Proteomes" id="UP000646659"/>
    </source>
</evidence>
<dbReference type="RefSeq" id="WP_192961522.1">
    <property type="nucleotide sequence ID" value="NZ_QKOF01000005.1"/>
</dbReference>
<name>A0A842YMV4_METTF</name>
<organism evidence="1 2">
    <name type="scientific">Methanothermobacter thermautotrophicus</name>
    <name type="common">Methanobacterium thermoformicicum</name>
    <dbReference type="NCBI Taxonomy" id="145262"/>
    <lineage>
        <taxon>Archaea</taxon>
        <taxon>Methanobacteriati</taxon>
        <taxon>Methanobacteriota</taxon>
        <taxon>Methanomada group</taxon>
        <taxon>Methanobacteria</taxon>
        <taxon>Methanobacteriales</taxon>
        <taxon>Methanobacteriaceae</taxon>
        <taxon>Methanothermobacter</taxon>
    </lineage>
</organism>
<dbReference type="OrthoDB" id="10495at2157"/>
<gene>
    <name evidence="1" type="ORF">DNK57_02685</name>
</gene>
<dbReference type="SMART" id="SM00567">
    <property type="entry name" value="EZ_HEAT"/>
    <property type="match status" value="7"/>
</dbReference>
<accession>A0A842YMV4</accession>
<dbReference type="Pfam" id="PF13646">
    <property type="entry name" value="HEAT_2"/>
    <property type="match status" value="2"/>
</dbReference>
<dbReference type="InterPro" id="IPR016024">
    <property type="entry name" value="ARM-type_fold"/>
</dbReference>
<reference evidence="1" key="1">
    <citation type="submission" date="2018-06" db="EMBL/GenBank/DDBJ databases">
        <title>Draft genome sequence of Methanothermobacter thermautotrophicus Strain WHS, a thermophilic, hydrogenotrophic methanogen isolated from Washburn Hot Springs in Yellowstone National Park, USA.</title>
        <authorList>
            <person name="Mckay L.J."/>
            <person name="Klingelsmith K."/>
            <person name="Inskeep W.P."/>
            <person name="Fields M.W."/>
        </authorList>
    </citation>
    <scope>NUCLEOTIDE SEQUENCE</scope>
    <source>
        <strain evidence="1">WHS</strain>
    </source>
</reference>
<dbReference type="EMBL" id="QKOF01000005">
    <property type="protein sequence ID" value="MBE2899731.1"/>
    <property type="molecule type" value="Genomic_DNA"/>
</dbReference>